<dbReference type="RefSeq" id="WP_249289393.1">
    <property type="nucleotide sequence ID" value="NZ_JABCUQ010000019.1"/>
</dbReference>
<dbReference type="GO" id="GO:0004252">
    <property type="term" value="F:serine-type endopeptidase activity"/>
    <property type="evidence" value="ECO:0007669"/>
    <property type="project" value="UniProtKB-EC"/>
</dbReference>
<name>A0A8G2M4Z8_9ACTO</name>
<dbReference type="InterPro" id="IPR002470">
    <property type="entry name" value="Peptidase_S9A"/>
</dbReference>
<dbReference type="PANTHER" id="PTHR42881">
    <property type="entry name" value="PROLYL ENDOPEPTIDASE"/>
    <property type="match status" value="1"/>
</dbReference>
<proteinExistence type="predicted"/>
<dbReference type="Proteomes" id="UP000255284">
    <property type="component" value="Unassembled WGS sequence"/>
</dbReference>
<dbReference type="InterPro" id="IPR001375">
    <property type="entry name" value="Peptidase_S9_cat"/>
</dbReference>
<evidence type="ECO:0000313" key="3">
    <source>
        <dbReference type="Proteomes" id="UP000255284"/>
    </source>
</evidence>
<dbReference type="InterPro" id="IPR029058">
    <property type="entry name" value="AB_hydrolase_fold"/>
</dbReference>
<sequence>MPVTDIRPGQSLVRYVRGEIKLSDGTAFFPSWQTTTHPTVFGGYLHGCEALICETYNGKAKICKTGEIFPSGHHLRPVQTSPGALIVQSESFLDPPSLYRVDLNTGSVITLQQSTHTSNHLNCHWITVAKSQDDTPIPVDCYGTPSESRPTVAFVYGGFMQTNHSFYSHEIRRFWLDQGFNIALIHSRGGYEYGKAWHQAGTQNNRYLVRSDVVAALRQLHKSQICDPKFTFLHGMSHGALVAALTTIYHPELVSHVVCRVPISATKNLPSTEQGKNWMKEYGDPRTQDWEEFMQKEDPLCCPAARGCLANTSWLITGYSSDVITGIYHADCLAARAESLGGKVTYWRYSVEGGHEGPLDPVVRRNHEQRLWKYLNYQATKLYA</sequence>
<dbReference type="Pfam" id="PF00326">
    <property type="entry name" value="Peptidase_S9"/>
    <property type="match status" value="1"/>
</dbReference>
<evidence type="ECO:0000259" key="1">
    <source>
        <dbReference type="Pfam" id="PF00326"/>
    </source>
</evidence>
<dbReference type="GO" id="GO:0005829">
    <property type="term" value="C:cytosol"/>
    <property type="evidence" value="ECO:0007669"/>
    <property type="project" value="TreeGrafter"/>
</dbReference>
<feature type="domain" description="Peptidase S9 prolyl oligopeptidase catalytic" evidence="1">
    <location>
        <begin position="174"/>
        <end position="377"/>
    </location>
</feature>
<keyword evidence="2" id="KW-0378">Hydrolase</keyword>
<reference evidence="2 3" key="1">
    <citation type="submission" date="2018-06" db="EMBL/GenBank/DDBJ databases">
        <authorList>
            <consortium name="Pathogen Informatics"/>
            <person name="Doyle S."/>
        </authorList>
    </citation>
    <scope>NUCLEOTIDE SEQUENCE [LARGE SCALE GENOMIC DNA]</scope>
    <source>
        <strain evidence="2 3">NCTC11819</strain>
    </source>
</reference>
<accession>A0A8G2M4Z8</accession>
<organism evidence="2 3">
    <name type="scientific">Mobiluncus mulieris</name>
    <dbReference type="NCBI Taxonomy" id="2052"/>
    <lineage>
        <taxon>Bacteria</taxon>
        <taxon>Bacillati</taxon>
        <taxon>Actinomycetota</taxon>
        <taxon>Actinomycetes</taxon>
        <taxon>Actinomycetales</taxon>
        <taxon>Actinomycetaceae</taxon>
        <taxon>Mobiluncus</taxon>
    </lineage>
</organism>
<protein>
    <submittedName>
        <fullName evidence="2">Prolyl endopeptidase</fullName>
        <ecNumber evidence="2">3.4.21.26</ecNumber>
    </submittedName>
</protein>
<dbReference type="GO" id="GO:0006508">
    <property type="term" value="P:proteolysis"/>
    <property type="evidence" value="ECO:0007669"/>
    <property type="project" value="InterPro"/>
</dbReference>
<dbReference type="AlphaFoldDB" id="A0A8G2M4Z8"/>
<dbReference type="EMBL" id="UGGQ01000006">
    <property type="protein sequence ID" value="STO15815.1"/>
    <property type="molecule type" value="Genomic_DNA"/>
</dbReference>
<dbReference type="PRINTS" id="PR00862">
    <property type="entry name" value="PROLIGOPTASE"/>
</dbReference>
<evidence type="ECO:0000313" key="2">
    <source>
        <dbReference type="EMBL" id="STO15815.1"/>
    </source>
</evidence>
<gene>
    <name evidence="2" type="ORF">NCTC11819_00359</name>
</gene>
<dbReference type="SUPFAM" id="SSF53474">
    <property type="entry name" value="alpha/beta-Hydrolases"/>
    <property type="match status" value="1"/>
</dbReference>
<comment type="caution">
    <text evidence="2">The sequence shown here is derived from an EMBL/GenBank/DDBJ whole genome shotgun (WGS) entry which is preliminary data.</text>
</comment>
<dbReference type="EC" id="3.4.21.26" evidence="2"/>
<dbReference type="InterPro" id="IPR051167">
    <property type="entry name" value="Prolyl_oligopep/macrocyclase"/>
</dbReference>
<dbReference type="GO" id="GO:0070012">
    <property type="term" value="F:oligopeptidase activity"/>
    <property type="evidence" value="ECO:0007669"/>
    <property type="project" value="TreeGrafter"/>
</dbReference>
<dbReference type="Gene3D" id="3.40.50.1820">
    <property type="entry name" value="alpha/beta hydrolase"/>
    <property type="match status" value="1"/>
</dbReference>
<dbReference type="GeneID" id="93366491"/>
<dbReference type="PANTHER" id="PTHR42881:SF13">
    <property type="entry name" value="PROLYL ENDOPEPTIDASE"/>
    <property type="match status" value="1"/>
</dbReference>